<reference evidence="6 7" key="1">
    <citation type="submission" date="2018-08" db="EMBL/GenBank/DDBJ databases">
        <title>Mucilaginibacter sp. MYSH2.</title>
        <authorList>
            <person name="Seo T."/>
        </authorList>
    </citation>
    <scope>NUCLEOTIDE SEQUENCE [LARGE SCALE GENOMIC DNA]</scope>
    <source>
        <strain evidence="6 7">MYSH2</strain>
    </source>
</reference>
<dbReference type="Pfam" id="PF07690">
    <property type="entry name" value="MFS_1"/>
    <property type="match status" value="1"/>
</dbReference>
<dbReference type="AlphaFoldDB" id="A0A372NQC9"/>
<keyword evidence="3 4" id="KW-0472">Membrane</keyword>
<evidence type="ECO:0000256" key="4">
    <source>
        <dbReference type="SAM" id="Phobius"/>
    </source>
</evidence>
<dbReference type="Gene3D" id="1.20.1250.20">
    <property type="entry name" value="MFS general substrate transporter like domains"/>
    <property type="match status" value="1"/>
</dbReference>
<feature type="transmembrane region" description="Helical" evidence="4">
    <location>
        <begin position="244"/>
        <end position="267"/>
    </location>
</feature>
<protein>
    <submittedName>
        <fullName evidence="6">MFS transporter</fullName>
    </submittedName>
</protein>
<feature type="transmembrane region" description="Helical" evidence="4">
    <location>
        <begin position="74"/>
        <end position="98"/>
    </location>
</feature>
<dbReference type="Proteomes" id="UP000264217">
    <property type="component" value="Unassembled WGS sequence"/>
</dbReference>
<feature type="domain" description="Major facilitator superfamily (MFS) profile" evidence="5">
    <location>
        <begin position="1"/>
        <end position="422"/>
    </location>
</feature>
<dbReference type="InterPro" id="IPR011701">
    <property type="entry name" value="MFS"/>
</dbReference>
<comment type="caution">
    <text evidence="6">The sequence shown here is derived from an EMBL/GenBank/DDBJ whole genome shotgun (WGS) entry which is preliminary data.</text>
</comment>
<evidence type="ECO:0000256" key="3">
    <source>
        <dbReference type="ARBA" id="ARBA00023136"/>
    </source>
</evidence>
<keyword evidence="2 4" id="KW-1133">Transmembrane helix</keyword>
<dbReference type="PROSITE" id="PS50850">
    <property type="entry name" value="MFS"/>
    <property type="match status" value="1"/>
</dbReference>
<evidence type="ECO:0000259" key="5">
    <source>
        <dbReference type="PROSITE" id="PS50850"/>
    </source>
</evidence>
<sequence length="435" mass="47131">MLIVFTDAKHRKIPFCQYKGLPELCKMKTISLSLKEATPSLFTNLGLGAGQILLWGGSYFILSVLSKPIMAETGWTYQMVYGALSFSMVISGLVLPFVGRMIQSLRRNHMLRYTGLVMAAGLLIMGSAHNYRMFMLAWAITGIAMGMGLYDALFASIGKYFGKSTRNMIVKVTLISSLAPTISWLITSYLLENMGWRNTCFIYAGILALGILPLHFFVFPQVSAPADESSKSKEVTATGPEPKLFLLLICSFTMGAVLTTGVIINLIDILTGKDHTMAASLVIISFLGPSQAGVRLLELIMPPATPLKMSVLSALSMLAGLVLLMVSNNLAIPGVILFGMGNGMRSVVRGTLPLSLFGESGYAVLIGKLGRWPLIAQAVTPVIAGFIMQKFSNMCFLGVFLIIAVINVFVSVIIYGTVKKTQQGVHSSQQIKQTI</sequence>
<feature type="transmembrane region" description="Helical" evidence="4">
    <location>
        <begin position="135"/>
        <end position="157"/>
    </location>
</feature>
<dbReference type="InterPro" id="IPR036259">
    <property type="entry name" value="MFS_trans_sf"/>
</dbReference>
<accession>A0A372NQC9</accession>
<keyword evidence="1 4" id="KW-0812">Transmembrane</keyword>
<dbReference type="InterPro" id="IPR020846">
    <property type="entry name" value="MFS_dom"/>
</dbReference>
<dbReference type="GO" id="GO:0022857">
    <property type="term" value="F:transmembrane transporter activity"/>
    <property type="evidence" value="ECO:0007669"/>
    <property type="project" value="InterPro"/>
</dbReference>
<feature type="transmembrane region" description="Helical" evidence="4">
    <location>
        <begin position="110"/>
        <end position="129"/>
    </location>
</feature>
<feature type="transmembrane region" description="Helical" evidence="4">
    <location>
        <begin position="202"/>
        <end position="223"/>
    </location>
</feature>
<proteinExistence type="predicted"/>
<gene>
    <name evidence="6" type="ORF">D0C36_19515</name>
</gene>
<evidence type="ECO:0000313" key="6">
    <source>
        <dbReference type="EMBL" id="RFZ91132.1"/>
    </source>
</evidence>
<name>A0A372NQC9_9SPHI</name>
<feature type="transmembrane region" description="Helical" evidence="4">
    <location>
        <begin position="397"/>
        <end position="418"/>
    </location>
</feature>
<feature type="transmembrane region" description="Helical" evidence="4">
    <location>
        <begin position="41"/>
        <end position="62"/>
    </location>
</feature>
<evidence type="ECO:0000256" key="2">
    <source>
        <dbReference type="ARBA" id="ARBA00022989"/>
    </source>
</evidence>
<dbReference type="SUPFAM" id="SSF103473">
    <property type="entry name" value="MFS general substrate transporter"/>
    <property type="match status" value="1"/>
</dbReference>
<organism evidence="6 7">
    <name type="scientific">Mucilaginibacter conchicola</name>
    <dbReference type="NCBI Taxonomy" id="2303333"/>
    <lineage>
        <taxon>Bacteria</taxon>
        <taxon>Pseudomonadati</taxon>
        <taxon>Bacteroidota</taxon>
        <taxon>Sphingobacteriia</taxon>
        <taxon>Sphingobacteriales</taxon>
        <taxon>Sphingobacteriaceae</taxon>
        <taxon>Mucilaginibacter</taxon>
    </lineage>
</organism>
<feature type="transmembrane region" description="Helical" evidence="4">
    <location>
        <begin position="169"/>
        <end position="190"/>
    </location>
</feature>
<evidence type="ECO:0000256" key="1">
    <source>
        <dbReference type="ARBA" id="ARBA00022692"/>
    </source>
</evidence>
<keyword evidence="7" id="KW-1185">Reference proteome</keyword>
<dbReference type="EMBL" id="QWDC01000003">
    <property type="protein sequence ID" value="RFZ91132.1"/>
    <property type="molecule type" value="Genomic_DNA"/>
</dbReference>
<evidence type="ECO:0000313" key="7">
    <source>
        <dbReference type="Proteomes" id="UP000264217"/>
    </source>
</evidence>